<dbReference type="Proteomes" id="UP001362999">
    <property type="component" value="Unassembled WGS sequence"/>
</dbReference>
<reference evidence="2 3" key="1">
    <citation type="journal article" date="2024" name="J Genomics">
        <title>Draft genome sequencing and assembly of Favolaschia claudopus CIRM-BRFM 2984 isolated from oak limbs.</title>
        <authorList>
            <person name="Navarro D."/>
            <person name="Drula E."/>
            <person name="Chaduli D."/>
            <person name="Cazenave R."/>
            <person name="Ahrendt S."/>
            <person name="Wang J."/>
            <person name="Lipzen A."/>
            <person name="Daum C."/>
            <person name="Barry K."/>
            <person name="Grigoriev I.V."/>
            <person name="Favel A."/>
            <person name="Rosso M.N."/>
            <person name="Martin F."/>
        </authorList>
    </citation>
    <scope>NUCLEOTIDE SEQUENCE [LARGE SCALE GENOMIC DNA]</scope>
    <source>
        <strain evidence="2 3">CIRM-BRFM 2984</strain>
    </source>
</reference>
<protein>
    <submittedName>
        <fullName evidence="2">Uncharacterized protein</fullName>
    </submittedName>
</protein>
<keyword evidence="3" id="KW-1185">Reference proteome</keyword>
<evidence type="ECO:0000256" key="1">
    <source>
        <dbReference type="SAM" id="MobiDB-lite"/>
    </source>
</evidence>
<evidence type="ECO:0000313" key="2">
    <source>
        <dbReference type="EMBL" id="KAK6996589.1"/>
    </source>
</evidence>
<gene>
    <name evidence="2" type="ORF">R3P38DRAFT_2799402</name>
</gene>
<sequence length="500" mass="57000">MRRTDRKTSGELSTRAPMTVSTWSSEPVIFSQRSSGIALKKLRIQCKQPEVIFASAGDEERKLNEVKCREHKTWGVVVIHGHVVYQKMFSEQVRQTRTTLCDDMLHASRRGDEDLREMNGEVVLCNEMQYRYYFCVEFLEHAKEKVGAHRSVRVVVDFLAPMHAGCEDVRKIPHCDVIFHRVLSVATSAKNMVRSVVPEASSQSRIQSGRFLLWTKILEKKVGSVRTTSLQMRHTARRRCMLSIQDDGSESKRLGTKPAIRCKTSLGSEGDGTDHEDKVAAFAKGHCVQQRRPVKAESGIFVAGVFRDAVEPRSCSEKIPRPQRREITSETSRSRNLIERETSFSLESTRRLRLHGVRGGEGKPMKNLKPEEEKRRVESKANLVWYRASFQASPCSSTQGCDLQPFSEVTQALPRDRETKRKEKRGLTNGESMPDSHGWNAVQTVKSRGRVADRRLRQQEPARVEFPRHAGPCTRGRNESGEFREDHMDDVFHVIEVNDV</sequence>
<proteinExistence type="predicted"/>
<feature type="region of interest" description="Disordered" evidence="1">
    <location>
        <begin position="413"/>
        <end position="439"/>
    </location>
</feature>
<evidence type="ECO:0000313" key="3">
    <source>
        <dbReference type="Proteomes" id="UP001362999"/>
    </source>
</evidence>
<name>A0AAV9ZZF5_9AGAR</name>
<comment type="caution">
    <text evidence="2">The sequence shown here is derived from an EMBL/GenBank/DDBJ whole genome shotgun (WGS) entry which is preliminary data.</text>
</comment>
<feature type="region of interest" description="Disordered" evidence="1">
    <location>
        <begin position="455"/>
        <end position="482"/>
    </location>
</feature>
<organism evidence="2 3">
    <name type="scientific">Favolaschia claudopus</name>
    <dbReference type="NCBI Taxonomy" id="2862362"/>
    <lineage>
        <taxon>Eukaryota</taxon>
        <taxon>Fungi</taxon>
        <taxon>Dikarya</taxon>
        <taxon>Basidiomycota</taxon>
        <taxon>Agaricomycotina</taxon>
        <taxon>Agaricomycetes</taxon>
        <taxon>Agaricomycetidae</taxon>
        <taxon>Agaricales</taxon>
        <taxon>Marasmiineae</taxon>
        <taxon>Mycenaceae</taxon>
        <taxon>Favolaschia</taxon>
    </lineage>
</organism>
<dbReference type="AlphaFoldDB" id="A0AAV9ZZF5"/>
<accession>A0AAV9ZZF5</accession>
<dbReference type="EMBL" id="JAWWNJ010000096">
    <property type="protein sequence ID" value="KAK6996589.1"/>
    <property type="molecule type" value="Genomic_DNA"/>
</dbReference>
<feature type="compositionally biased region" description="Basic and acidic residues" evidence="1">
    <location>
        <begin position="455"/>
        <end position="468"/>
    </location>
</feature>